<dbReference type="GeneID" id="85458259"/>
<dbReference type="AlphaFoldDB" id="A0AAJ0AVX9"/>
<proteinExistence type="predicted"/>
<evidence type="ECO:0000256" key="1">
    <source>
        <dbReference type="SAM" id="MobiDB-lite"/>
    </source>
</evidence>
<name>A0AAJ0AVX9_9PEZI</name>
<dbReference type="EMBL" id="JAHMHR010000004">
    <property type="protein sequence ID" value="KAK1691368.1"/>
    <property type="molecule type" value="Genomic_DNA"/>
</dbReference>
<dbReference type="RefSeq" id="XP_060435063.1">
    <property type="nucleotide sequence ID" value="XM_060573733.1"/>
</dbReference>
<organism evidence="2 3">
    <name type="scientific">Colletotrichum godetiae</name>
    <dbReference type="NCBI Taxonomy" id="1209918"/>
    <lineage>
        <taxon>Eukaryota</taxon>
        <taxon>Fungi</taxon>
        <taxon>Dikarya</taxon>
        <taxon>Ascomycota</taxon>
        <taxon>Pezizomycotina</taxon>
        <taxon>Sordariomycetes</taxon>
        <taxon>Hypocreomycetidae</taxon>
        <taxon>Glomerellales</taxon>
        <taxon>Glomerellaceae</taxon>
        <taxon>Colletotrichum</taxon>
        <taxon>Colletotrichum acutatum species complex</taxon>
    </lineage>
</organism>
<accession>A0AAJ0AVX9</accession>
<evidence type="ECO:0000313" key="2">
    <source>
        <dbReference type="EMBL" id="KAK1691368.1"/>
    </source>
</evidence>
<dbReference type="Proteomes" id="UP001224890">
    <property type="component" value="Unassembled WGS sequence"/>
</dbReference>
<comment type="caution">
    <text evidence="2">The sequence shown here is derived from an EMBL/GenBank/DDBJ whole genome shotgun (WGS) entry which is preliminary data.</text>
</comment>
<reference evidence="2" key="1">
    <citation type="submission" date="2021-06" db="EMBL/GenBank/DDBJ databases">
        <title>Comparative genomics, transcriptomics and evolutionary studies reveal genomic signatures of adaptation to plant cell wall in hemibiotrophic fungi.</title>
        <authorList>
            <consortium name="DOE Joint Genome Institute"/>
            <person name="Baroncelli R."/>
            <person name="Diaz J.F."/>
            <person name="Benocci T."/>
            <person name="Peng M."/>
            <person name="Battaglia E."/>
            <person name="Haridas S."/>
            <person name="Andreopoulos W."/>
            <person name="Labutti K."/>
            <person name="Pangilinan J."/>
            <person name="Floch G.L."/>
            <person name="Makela M.R."/>
            <person name="Henrissat B."/>
            <person name="Grigoriev I.V."/>
            <person name="Crouch J.A."/>
            <person name="De Vries R.P."/>
            <person name="Sukno S.A."/>
            <person name="Thon M.R."/>
        </authorList>
    </citation>
    <scope>NUCLEOTIDE SEQUENCE</scope>
    <source>
        <strain evidence="2">CBS 193.32</strain>
    </source>
</reference>
<feature type="region of interest" description="Disordered" evidence="1">
    <location>
        <begin position="51"/>
        <end position="70"/>
    </location>
</feature>
<gene>
    <name evidence="2" type="ORF">BDP55DRAFT_646811</name>
</gene>
<keyword evidence="3" id="KW-1185">Reference proteome</keyword>
<protein>
    <submittedName>
        <fullName evidence="2">Uncharacterized protein</fullName>
    </submittedName>
</protein>
<feature type="compositionally biased region" description="Basic and acidic residues" evidence="1">
    <location>
        <begin position="53"/>
        <end position="64"/>
    </location>
</feature>
<sequence>MWLSSQMGVSVVTTSGNHDNHVRLNVSWLGMSRGKQRAVETRDERIAINAKELSTEPKVSRNSECHGSGK</sequence>
<evidence type="ECO:0000313" key="3">
    <source>
        <dbReference type="Proteomes" id="UP001224890"/>
    </source>
</evidence>